<feature type="region of interest" description="Disordered" evidence="1">
    <location>
        <begin position="180"/>
        <end position="207"/>
    </location>
</feature>
<dbReference type="AlphaFoldDB" id="A0A0M0K4Z1"/>
<proteinExistence type="predicted"/>
<dbReference type="Proteomes" id="UP000037460">
    <property type="component" value="Unassembled WGS sequence"/>
</dbReference>
<reference evidence="3" key="1">
    <citation type="journal article" date="2015" name="PLoS Genet.">
        <title>Genome Sequence and Transcriptome Analyses of Chrysochromulina tobin: Metabolic Tools for Enhanced Algal Fitness in the Prominent Order Prymnesiales (Haptophyceae).</title>
        <authorList>
            <person name="Hovde B.T."/>
            <person name="Deodato C.R."/>
            <person name="Hunsperger H.M."/>
            <person name="Ryken S.A."/>
            <person name="Yost W."/>
            <person name="Jha R.K."/>
            <person name="Patterson J."/>
            <person name="Monnat R.J. Jr."/>
            <person name="Barlow S.B."/>
            <person name="Starkenburg S.R."/>
            <person name="Cattolico R.A."/>
        </authorList>
    </citation>
    <scope>NUCLEOTIDE SEQUENCE</scope>
    <source>
        <strain evidence="3">CCMP291</strain>
    </source>
</reference>
<dbReference type="EMBL" id="JWZX01001396">
    <property type="protein sequence ID" value="KOO33879.1"/>
    <property type="molecule type" value="Genomic_DNA"/>
</dbReference>
<accession>A0A0M0K4Z1</accession>
<protein>
    <submittedName>
        <fullName evidence="2">Uncharacterized protein</fullName>
    </submittedName>
</protein>
<name>A0A0M0K4Z1_9EUKA</name>
<organism evidence="2 3">
    <name type="scientific">Chrysochromulina tobinii</name>
    <dbReference type="NCBI Taxonomy" id="1460289"/>
    <lineage>
        <taxon>Eukaryota</taxon>
        <taxon>Haptista</taxon>
        <taxon>Haptophyta</taxon>
        <taxon>Prymnesiophyceae</taxon>
        <taxon>Prymnesiales</taxon>
        <taxon>Chrysochromulinaceae</taxon>
        <taxon>Chrysochromulina</taxon>
    </lineage>
</organism>
<evidence type="ECO:0000313" key="3">
    <source>
        <dbReference type="Proteomes" id="UP000037460"/>
    </source>
</evidence>
<evidence type="ECO:0000313" key="2">
    <source>
        <dbReference type="EMBL" id="KOO33879.1"/>
    </source>
</evidence>
<keyword evidence="3" id="KW-1185">Reference proteome</keyword>
<gene>
    <name evidence="2" type="ORF">Ctob_011847</name>
</gene>
<sequence length="281" mass="29456">MLYNPAENWVYQAAVEMKQYADLKLAPIVASAKARLEATSAAVSAAVDAVSAAVDAVPAAVDAVSAAVDAVPKPAVPEPPEADVAMEEDGRRDEASKEVPTAMEVDSAADESVAAEDANADKLCPADVSVSLQEFCAIAGNKKGRAKRNIVLLEDLGVCLAAIEDPVGAAEGKYVIKERKEKAPKAEKEKKEKPPVDEMTRPWTKAERDRALKAASNLGISDLERLAHALGRPAPVARSFADGLLVSLLGALEAPQAAAGALKELPDTTLGRSTRPPMVFI</sequence>
<feature type="compositionally biased region" description="Basic and acidic residues" evidence="1">
    <location>
        <begin position="88"/>
        <end position="97"/>
    </location>
</feature>
<feature type="region of interest" description="Disordered" evidence="1">
    <location>
        <begin position="74"/>
        <end position="107"/>
    </location>
</feature>
<comment type="caution">
    <text evidence="2">The sequence shown here is derived from an EMBL/GenBank/DDBJ whole genome shotgun (WGS) entry which is preliminary data.</text>
</comment>
<evidence type="ECO:0000256" key="1">
    <source>
        <dbReference type="SAM" id="MobiDB-lite"/>
    </source>
</evidence>